<evidence type="ECO:0000313" key="1">
    <source>
        <dbReference type="EMBL" id="WCF98659.1"/>
    </source>
</evidence>
<proteinExistence type="predicted"/>
<reference evidence="1" key="1">
    <citation type="submission" date="2023-01" db="EMBL/GenBank/DDBJ databases">
        <title>Phages are important unrecognized players in the ecology of the oral pathogen Porphyromonas gingivalis.</title>
        <authorList>
            <person name="Matrishin C.B."/>
            <person name="Kauffman K.M."/>
        </authorList>
    </citation>
    <scope>NUCLEOTIDE SEQUENCE</scope>
    <source>
        <strain evidence="1">HG1691old</strain>
    </source>
</reference>
<name>A0AAF0BCT5_PORGN</name>
<evidence type="ECO:0000313" key="2">
    <source>
        <dbReference type="Proteomes" id="UP001179540"/>
    </source>
</evidence>
<dbReference type="Proteomes" id="UP001179540">
    <property type="component" value="Chromosome"/>
</dbReference>
<gene>
    <name evidence="1" type="ORF">NY149_09160</name>
</gene>
<dbReference type="EMBL" id="CP116613">
    <property type="protein sequence ID" value="WCF98659.1"/>
    <property type="molecule type" value="Genomic_DNA"/>
</dbReference>
<sequence length="65" mass="7322">MNYYLINKEAAREAGIYVDGDTHRATMTGVLVRENELDGQDADGLSARPVTHEEITQMLNKEELK</sequence>
<accession>A0AAF0BCT5</accession>
<organism evidence="1 2">
    <name type="scientific">Porphyromonas gingivalis</name>
    <name type="common">Bacteroides gingivalis</name>
    <dbReference type="NCBI Taxonomy" id="837"/>
    <lineage>
        <taxon>Bacteria</taxon>
        <taxon>Pseudomonadati</taxon>
        <taxon>Bacteroidota</taxon>
        <taxon>Bacteroidia</taxon>
        <taxon>Bacteroidales</taxon>
        <taxon>Porphyromonadaceae</taxon>
        <taxon>Porphyromonas</taxon>
    </lineage>
</organism>
<dbReference type="RefSeq" id="WP_088442782.1">
    <property type="nucleotide sequence ID" value="NZ_CP116613.1"/>
</dbReference>
<dbReference type="AlphaFoldDB" id="A0AAF0BCT5"/>
<protein>
    <submittedName>
        <fullName evidence="1">Uncharacterized protein</fullName>
    </submittedName>
</protein>